<dbReference type="InterPro" id="IPR000030">
    <property type="entry name" value="PPE_dom"/>
</dbReference>
<dbReference type="PANTHER" id="PTHR46766:SF1">
    <property type="entry name" value="GLUTAMINE-RICH PROTEIN 2"/>
    <property type="match status" value="1"/>
</dbReference>
<dbReference type="GO" id="GO:0052572">
    <property type="term" value="P:response to host immune response"/>
    <property type="evidence" value="ECO:0007669"/>
    <property type="project" value="TreeGrafter"/>
</dbReference>
<dbReference type="InterPro" id="IPR038332">
    <property type="entry name" value="PPE_sf"/>
</dbReference>
<dbReference type="InterPro" id="IPR022171">
    <property type="entry name" value="PPE_C"/>
</dbReference>
<evidence type="ECO:0000313" key="4">
    <source>
        <dbReference type="EMBL" id="ABK67143.1"/>
    </source>
</evidence>
<dbReference type="EMBL" id="CP000479">
    <property type="protein sequence ID" value="ABK67143.1"/>
    <property type="molecule type" value="Genomic_DNA"/>
</dbReference>
<comment type="similarity">
    <text evidence="1">Belongs to the mycobacterial PPE family.</text>
</comment>
<sequence>MMLDYGTFPPEFNSARIYSGPGSGSLVAAASAWSSLAAELNAAALSYDKVVTALASEEWLGSASASMASAVAPYVGWMSTTAAQAEEAASQARAAAAAYEAALAASVPPPLIAANRMQVSQLQATNVLGQNTPLIAQLEAQYGEYWAQDAAAMYSYAGQSASASKVTPFQKAPQVTNPSGQAAQSAAVSTATANSTSTNTTKALQSLAQPASSSTTATKAATTAASTTSTDPLSEIWFLLTGQTTLPTSLGSAVNGYSPFASLFYNTEGLPYFSTGMANTFTQIAKSVGAIGGAAPAAAKALPGLGGLGGMLGGGAAAAHPVAALGGAGSIGGKLSVPVAWSGAPATPALGHAIPVSSISAAPEAAGGPGNLLGGMPLAGAGAGGHGAAGPKYGFRPTVMARPPFAG</sequence>
<feature type="domain" description="PPE family C-terminal" evidence="3">
    <location>
        <begin position="323"/>
        <end position="403"/>
    </location>
</feature>
<dbReference type="RefSeq" id="WP_011725138.1">
    <property type="nucleotide sequence ID" value="NC_008595.1"/>
</dbReference>
<dbReference type="Gene3D" id="1.20.1260.20">
    <property type="entry name" value="PPE superfamily"/>
    <property type="match status" value="1"/>
</dbReference>
<accession>A0A0H2ZZH3</accession>
<feature type="domain" description="PPE" evidence="2">
    <location>
        <begin position="4"/>
        <end position="166"/>
    </location>
</feature>
<gene>
    <name evidence="4" type="ordered locus">MAV_2926</name>
</gene>
<dbReference type="PANTHER" id="PTHR46766">
    <property type="entry name" value="GLUTAMINE-RICH PROTEIN 2"/>
    <property type="match status" value="1"/>
</dbReference>
<name>A0A0H2ZZH3_MYCA1</name>
<reference evidence="4 5" key="1">
    <citation type="submission" date="2006-10" db="EMBL/GenBank/DDBJ databases">
        <authorList>
            <person name="Fleischmann R.D."/>
            <person name="Dodson R.J."/>
            <person name="Haft D.H."/>
            <person name="Merkel J.S."/>
            <person name="Nelson W.C."/>
            <person name="Fraser C.M."/>
        </authorList>
    </citation>
    <scope>NUCLEOTIDE SEQUENCE [LARGE SCALE GENOMIC DNA]</scope>
    <source>
        <strain evidence="4 5">104</strain>
    </source>
</reference>
<evidence type="ECO:0000313" key="5">
    <source>
        <dbReference type="Proteomes" id="UP000001574"/>
    </source>
</evidence>
<dbReference type="Proteomes" id="UP000001574">
    <property type="component" value="Chromosome"/>
</dbReference>
<dbReference type="Pfam" id="PF00823">
    <property type="entry name" value="PPE"/>
    <property type="match status" value="1"/>
</dbReference>
<dbReference type="SUPFAM" id="SSF140459">
    <property type="entry name" value="PE/PPE dimer-like"/>
    <property type="match status" value="1"/>
</dbReference>
<protein>
    <submittedName>
        <fullName evidence="4">Ppe family protein</fullName>
    </submittedName>
</protein>
<dbReference type="HOGENOM" id="CLU_000243_0_0_11"/>
<organism evidence="4 5">
    <name type="scientific">Mycobacterium avium (strain 104)</name>
    <dbReference type="NCBI Taxonomy" id="243243"/>
    <lineage>
        <taxon>Bacteria</taxon>
        <taxon>Bacillati</taxon>
        <taxon>Actinomycetota</taxon>
        <taxon>Actinomycetes</taxon>
        <taxon>Mycobacteriales</taxon>
        <taxon>Mycobacteriaceae</taxon>
        <taxon>Mycobacterium</taxon>
        <taxon>Mycobacterium avium complex (MAC)</taxon>
    </lineage>
</organism>
<dbReference type="Pfam" id="PF12484">
    <property type="entry name" value="PPE-SVP"/>
    <property type="match status" value="1"/>
</dbReference>
<evidence type="ECO:0000256" key="1">
    <source>
        <dbReference type="ARBA" id="ARBA00010652"/>
    </source>
</evidence>
<dbReference type="FunFam" id="1.20.1260.20:FF:000001">
    <property type="entry name" value="PPE family protein PPE41"/>
    <property type="match status" value="1"/>
</dbReference>
<evidence type="ECO:0000259" key="2">
    <source>
        <dbReference type="Pfam" id="PF00823"/>
    </source>
</evidence>
<dbReference type="KEGG" id="mav:MAV_2926"/>
<proteinExistence type="inferred from homology"/>
<dbReference type="AlphaFoldDB" id="A0A0H2ZZH3"/>
<evidence type="ECO:0000259" key="3">
    <source>
        <dbReference type="Pfam" id="PF12484"/>
    </source>
</evidence>